<dbReference type="InterPro" id="IPR014717">
    <property type="entry name" value="Transl_elong_EF1B/ribsomal_bS6"/>
</dbReference>
<reference evidence="2 3" key="1">
    <citation type="submission" date="2018-10" db="EMBL/GenBank/DDBJ databases">
        <title>Thermophilic Lithotrophy and Phototrophy in an Intertidal, Iron-rich, Geothermal Spring.</title>
        <authorList>
            <person name="Ward L.M."/>
            <person name="Idei A."/>
            <person name="Nakagawa M."/>
            <person name="Ueno Y."/>
            <person name="Fischer W."/>
            <person name="Mcglynn S.E."/>
        </authorList>
    </citation>
    <scope>NUCLEOTIDE SEQUENCE [LARGE SCALE GENOMIC DNA]</scope>
    <source>
        <strain evidence="2">J137</strain>
    </source>
</reference>
<evidence type="ECO:0000256" key="1">
    <source>
        <dbReference type="SAM" id="Phobius"/>
    </source>
</evidence>
<name>A0A3M0Z256_9BACT</name>
<evidence type="ECO:0000313" key="2">
    <source>
        <dbReference type="EMBL" id="RMD77757.1"/>
    </source>
</evidence>
<evidence type="ECO:0000313" key="3">
    <source>
        <dbReference type="Proteomes" id="UP000269410"/>
    </source>
</evidence>
<dbReference type="AlphaFoldDB" id="A0A3M0Z256"/>
<proteinExistence type="predicted"/>
<organism evidence="2 3">
    <name type="scientific">Candidatus Dojkabacteria bacterium</name>
    <dbReference type="NCBI Taxonomy" id="2099670"/>
    <lineage>
        <taxon>Bacteria</taxon>
        <taxon>Candidatus Dojkabacteria</taxon>
    </lineage>
</organism>
<protein>
    <submittedName>
        <fullName evidence="2">Uncharacterized protein</fullName>
    </submittedName>
</protein>
<comment type="caution">
    <text evidence="2">The sequence shown here is derived from an EMBL/GenBank/DDBJ whole genome shotgun (WGS) entry which is preliminary data.</text>
</comment>
<keyword evidence="1" id="KW-0812">Transmembrane</keyword>
<feature type="transmembrane region" description="Helical" evidence="1">
    <location>
        <begin position="7"/>
        <end position="26"/>
    </location>
</feature>
<dbReference type="Proteomes" id="UP000269410">
    <property type="component" value="Unassembled WGS sequence"/>
</dbReference>
<accession>A0A3M0Z256</accession>
<dbReference type="Gene3D" id="3.30.70.60">
    <property type="match status" value="1"/>
</dbReference>
<gene>
    <name evidence="2" type="ORF">D6810_00060</name>
</gene>
<keyword evidence="1" id="KW-0472">Membrane</keyword>
<dbReference type="EMBL" id="RFKV01000003">
    <property type="protein sequence ID" value="RMD77757.1"/>
    <property type="molecule type" value="Genomic_DNA"/>
</dbReference>
<keyword evidence="1" id="KW-1133">Transmembrane helix</keyword>
<sequence>MKKPNNSLLSLIVILTTFLLFIFFIVPSVQEIFQTIGKIGEYEDKINKYSERIKLIELDYKNFSQYTSWFNSLNDKVISSPSDLIDFRNKLASLAQNLGLKVNNERIGEVSVDDSSELIQNTSILREIPVEISLSGDLKNLINFIKEIELYQEILIIKEMNLSQNTDSLVWDLRIGMSRFSFFESSNRSLSNVTEIEYENLSIPNSFVLFLR</sequence>